<dbReference type="RefSeq" id="XP_039119455.1">
    <property type="nucleotide sequence ID" value="XM_039263521.1"/>
</dbReference>
<sequence>MDFVGKLCIGAVCSCIQSPVVSEGMGHIFCTKEKLDSLDSPMEALMARKRDFETQLDIPCSSRQRPTYQLQFWLEKVSEKDEEVKQLKDKFGKQECTFGTCYLNCYSRCRTSRDAMVLLNEINELKEEQLQVSFVEEQPPIPVPASLKVVGRGIGSNLDVTRSYLADETVGMVGIWGMGGCRQDHTIEKNLQLIVGR</sequence>
<proteinExistence type="predicted"/>
<evidence type="ECO:0000313" key="1">
    <source>
        <dbReference type="Proteomes" id="UP001515500"/>
    </source>
</evidence>
<dbReference type="AlphaFoldDB" id="A0AB40AWZ0"/>
<evidence type="ECO:0000313" key="2">
    <source>
        <dbReference type="RefSeq" id="XP_039119455.1"/>
    </source>
</evidence>
<organism evidence="1 2">
    <name type="scientific">Dioscorea cayennensis subsp. rotundata</name>
    <name type="common">White Guinea yam</name>
    <name type="synonym">Dioscorea rotundata</name>
    <dbReference type="NCBI Taxonomy" id="55577"/>
    <lineage>
        <taxon>Eukaryota</taxon>
        <taxon>Viridiplantae</taxon>
        <taxon>Streptophyta</taxon>
        <taxon>Embryophyta</taxon>
        <taxon>Tracheophyta</taxon>
        <taxon>Spermatophyta</taxon>
        <taxon>Magnoliopsida</taxon>
        <taxon>Liliopsida</taxon>
        <taxon>Dioscoreales</taxon>
        <taxon>Dioscoreaceae</taxon>
        <taxon>Dioscorea</taxon>
    </lineage>
</organism>
<protein>
    <submittedName>
        <fullName evidence="2">Uncharacterized protein LOC120255762 isoform X1</fullName>
    </submittedName>
</protein>
<dbReference type="GeneID" id="120255762"/>
<reference evidence="2" key="1">
    <citation type="submission" date="2025-08" db="UniProtKB">
        <authorList>
            <consortium name="RefSeq"/>
        </authorList>
    </citation>
    <scope>IDENTIFICATION</scope>
</reference>
<name>A0AB40AWZ0_DIOCR</name>
<accession>A0AB40AWZ0</accession>
<dbReference type="Proteomes" id="UP001515500">
    <property type="component" value="Unplaced"/>
</dbReference>
<gene>
    <name evidence="2" type="primary">LOC120255762</name>
</gene>
<keyword evidence="1" id="KW-1185">Reference proteome</keyword>